<organism evidence="5 6">
    <name type="scientific">Fistulifera solaris</name>
    <name type="common">Oleaginous diatom</name>
    <dbReference type="NCBI Taxonomy" id="1519565"/>
    <lineage>
        <taxon>Eukaryota</taxon>
        <taxon>Sar</taxon>
        <taxon>Stramenopiles</taxon>
        <taxon>Ochrophyta</taxon>
        <taxon>Bacillariophyta</taxon>
        <taxon>Bacillariophyceae</taxon>
        <taxon>Bacillariophycidae</taxon>
        <taxon>Naviculales</taxon>
        <taxon>Naviculaceae</taxon>
        <taxon>Fistulifera</taxon>
    </lineage>
</organism>
<dbReference type="PROSITE" id="PS50067">
    <property type="entry name" value="KINESIN_MOTOR_2"/>
    <property type="match status" value="1"/>
</dbReference>
<dbReference type="InterPro" id="IPR036961">
    <property type="entry name" value="Kinesin_motor_dom_sf"/>
</dbReference>
<keyword evidence="6" id="KW-1185">Reference proteome</keyword>
<dbReference type="Proteomes" id="UP000198406">
    <property type="component" value="Unassembled WGS sequence"/>
</dbReference>
<feature type="region of interest" description="Disordered" evidence="3">
    <location>
        <begin position="430"/>
        <end position="530"/>
    </location>
</feature>
<dbReference type="GO" id="GO:0016887">
    <property type="term" value="F:ATP hydrolysis activity"/>
    <property type="evidence" value="ECO:0007669"/>
    <property type="project" value="TreeGrafter"/>
</dbReference>
<evidence type="ECO:0000259" key="4">
    <source>
        <dbReference type="PROSITE" id="PS50067"/>
    </source>
</evidence>
<feature type="region of interest" description="Disordered" evidence="3">
    <location>
        <begin position="571"/>
        <end position="597"/>
    </location>
</feature>
<feature type="region of interest" description="Disordered" evidence="3">
    <location>
        <begin position="1170"/>
        <end position="1195"/>
    </location>
</feature>
<dbReference type="EMBL" id="BDSP01000044">
    <property type="protein sequence ID" value="GAX11811.1"/>
    <property type="molecule type" value="Genomic_DNA"/>
</dbReference>
<feature type="compositionally biased region" description="Basic and acidic residues" evidence="3">
    <location>
        <begin position="856"/>
        <end position="873"/>
    </location>
</feature>
<feature type="compositionally biased region" description="Polar residues" evidence="3">
    <location>
        <begin position="588"/>
        <end position="597"/>
    </location>
</feature>
<accession>A0A1Z5JDH4</accession>
<dbReference type="OrthoDB" id="48673at2759"/>
<dbReference type="GO" id="GO:0005874">
    <property type="term" value="C:microtubule"/>
    <property type="evidence" value="ECO:0007669"/>
    <property type="project" value="TreeGrafter"/>
</dbReference>
<dbReference type="GO" id="GO:0007018">
    <property type="term" value="P:microtubule-based movement"/>
    <property type="evidence" value="ECO:0007669"/>
    <property type="project" value="InterPro"/>
</dbReference>
<gene>
    <name evidence="5" type="ORF">FisN_7Lh199</name>
</gene>
<feature type="domain" description="Kinesin motor" evidence="4">
    <location>
        <begin position="1"/>
        <end position="353"/>
    </location>
</feature>
<dbReference type="GO" id="GO:0008017">
    <property type="term" value="F:microtubule binding"/>
    <property type="evidence" value="ECO:0007669"/>
    <property type="project" value="InterPro"/>
</dbReference>
<protein>
    <recommendedName>
        <fullName evidence="4">Kinesin motor domain-containing protein</fullName>
    </recommendedName>
</protein>
<dbReference type="SMART" id="SM00129">
    <property type="entry name" value="KISc"/>
    <property type="match status" value="1"/>
</dbReference>
<dbReference type="InterPro" id="IPR027417">
    <property type="entry name" value="P-loop_NTPase"/>
</dbReference>
<dbReference type="PANTHER" id="PTHR24115">
    <property type="entry name" value="KINESIN-RELATED"/>
    <property type="match status" value="1"/>
</dbReference>
<feature type="region of interest" description="Disordered" evidence="3">
    <location>
        <begin position="1208"/>
        <end position="1259"/>
    </location>
</feature>
<feature type="compositionally biased region" description="Low complexity" evidence="3">
    <location>
        <begin position="475"/>
        <end position="487"/>
    </location>
</feature>
<evidence type="ECO:0000256" key="2">
    <source>
        <dbReference type="SAM" id="Coils"/>
    </source>
</evidence>
<feature type="coiled-coil region" evidence="2">
    <location>
        <begin position="954"/>
        <end position="981"/>
    </location>
</feature>
<feature type="compositionally biased region" description="Polar residues" evidence="3">
    <location>
        <begin position="488"/>
        <end position="517"/>
    </location>
</feature>
<dbReference type="InParanoid" id="A0A1Z5JDH4"/>
<feature type="compositionally biased region" description="Polar residues" evidence="3">
    <location>
        <begin position="1223"/>
        <end position="1237"/>
    </location>
</feature>
<sequence length="1319" mass="147984">MVSQIAPLAQEDWTRTFRFQHVVWPPKHTHQKEYSVIHRDFPDNTLMNLCSGAANDILAKDSTINRIFVALGNSGKTEILFGSIATQKPSVAEVFAQSVQDLSREELLRRYGLLGWTVQSILDRLPEDKTAVCTLSVLEVSDENSLFDLLATRPFTQDASKRVTIRYNNGSNHAWSKDEVQARGTGTVGAVVEGLSNQPIDSLKGLAHSMRRAFAAALHEKRKTSRGTLVISVRVWQQAEKSQFQQKFEKNTAIQFVDLGVVEHDEMPAYFKRNAAIRKSESVLGSVLRGALLREAGHDAVIPYRDSALTKVLQRSMDHPDSRTIVMACLSPGIEAHDESMLTLRYISRLTSKPGQEVQSTSFDSIMQASTTGGSPSSSAPLNLSELTKEDGSSAYLLQNLLSDPRQRLAKLAIPGKVSKDVARFSFEVSDDEPTPYKGPSSPKINQAVQETRVTSEDPKSISEEQRAPPGKHISSLTSQKSDLSSTETPSKITTPLAQNMNKADSGASPPSFQSLRPSPPGCHLKERPGGVFSKTQLSMGASGDSEEPITPHTVELTTLHQVNVSPILPRTSKDVNLSGAGPLEPTSIGNSDLSSISRNMSEDLKRLTKDTKKEQSQTPNSAKTHFQAKLSPKFDSSVVQKSKKAMNFLRKTWSEDDTRASPSLKFINRNRDNSRDRLVIKAETSVDQAMNDLSFELLRRSKALDNQKILSNSFKSELDDLSMELFGKQTVMESDKEPFDEVSDLSGRRVKHAMDLSTPRHLAPSLSESLNSKSLQASISNSASLKRTASAVEGSVASDLDSLQSAMEHVRLSQNSLRHANNSARNSENNRYKSELSSSRRIAIQRGLSNGDADSVDHHHNQETEDREKEIKHLRDQLERALAEKSEVVKIAEEAIMTQAELEERVLELERQNSRQTNITSSLQSETNFIRNHQQENESKDYQNEVSGIDAKLVTLQHRLMHSERERKRLEIEVIDRQREYVQLISKFDGSLDREDVPISVQEDDLRRLLISKDSTIVGLTEDKEKLTREMSKLMDERSALIDQLEELEKELSFVKTERDDMATRMNVALESQDSLIQELEETRFELDRRLTDVQELSSSIKKLLREKEESDALNERMEEALSSFESETRFRLDKVLDDRREAKSLLENTLRDNAKLVETIKSLRESLESARQESEEERLRYHEEGTAMENLERENLLLREQNREMRSALEQNDGRSRSFDVPNSASSHDIRSTSGRDGGSQLRHVGSRTKFDPSRILSPASTSSIRAEDVAAFMSLTAKASLDEKILLASIGDAKDAEIEALRLRIRLLERRKAEYQ</sequence>
<dbReference type="PANTHER" id="PTHR24115:SF1004">
    <property type="entry name" value="KINESIN-LIKE PROTEIN KIF15"/>
    <property type="match status" value="1"/>
</dbReference>
<reference evidence="5 6" key="1">
    <citation type="journal article" date="2015" name="Plant Cell">
        <title>Oil accumulation by the oleaginous diatom Fistulifera solaris as revealed by the genome and transcriptome.</title>
        <authorList>
            <person name="Tanaka T."/>
            <person name="Maeda Y."/>
            <person name="Veluchamy A."/>
            <person name="Tanaka M."/>
            <person name="Abida H."/>
            <person name="Marechal E."/>
            <person name="Bowler C."/>
            <person name="Muto M."/>
            <person name="Sunaga Y."/>
            <person name="Tanaka M."/>
            <person name="Yoshino T."/>
            <person name="Taniguchi T."/>
            <person name="Fukuda Y."/>
            <person name="Nemoto M."/>
            <person name="Matsumoto M."/>
            <person name="Wong P.S."/>
            <person name="Aburatani S."/>
            <person name="Fujibuchi W."/>
        </authorList>
    </citation>
    <scope>NUCLEOTIDE SEQUENCE [LARGE SCALE GENOMIC DNA]</scope>
    <source>
        <strain evidence="5 6">JPCC DA0580</strain>
    </source>
</reference>
<dbReference type="SUPFAM" id="SSF52540">
    <property type="entry name" value="P-loop containing nucleoside triphosphate hydrolases"/>
    <property type="match status" value="1"/>
</dbReference>
<dbReference type="Gene3D" id="3.40.850.10">
    <property type="entry name" value="Kinesin motor domain"/>
    <property type="match status" value="1"/>
</dbReference>
<evidence type="ECO:0000256" key="1">
    <source>
        <dbReference type="PROSITE-ProRule" id="PRU00283"/>
    </source>
</evidence>
<evidence type="ECO:0000313" key="5">
    <source>
        <dbReference type="EMBL" id="GAX11811.1"/>
    </source>
</evidence>
<comment type="caution">
    <text evidence="5">The sequence shown here is derived from an EMBL/GenBank/DDBJ whole genome shotgun (WGS) entry which is preliminary data.</text>
</comment>
<feature type="compositionally biased region" description="Basic and acidic residues" evidence="3">
    <location>
        <begin position="1208"/>
        <end position="1220"/>
    </location>
</feature>
<evidence type="ECO:0000313" key="6">
    <source>
        <dbReference type="Proteomes" id="UP000198406"/>
    </source>
</evidence>
<feature type="region of interest" description="Disordered" evidence="3">
    <location>
        <begin position="608"/>
        <end position="627"/>
    </location>
</feature>
<feature type="compositionally biased region" description="Polar residues" evidence="3">
    <location>
        <begin position="443"/>
        <end position="453"/>
    </location>
</feature>
<dbReference type="GO" id="GO:0005524">
    <property type="term" value="F:ATP binding"/>
    <property type="evidence" value="ECO:0007669"/>
    <property type="project" value="InterPro"/>
</dbReference>
<name>A0A1Z5JDH4_FISSO</name>
<comment type="caution">
    <text evidence="1">Lacks conserved residue(s) required for the propagation of feature annotation.</text>
</comment>
<feature type="region of interest" description="Disordered" evidence="3">
    <location>
        <begin position="812"/>
        <end position="873"/>
    </location>
</feature>
<comment type="similarity">
    <text evidence="1">Belongs to the TRAFAC class myosin-kinesin ATPase superfamily. Kinesin family.</text>
</comment>
<dbReference type="InterPro" id="IPR001752">
    <property type="entry name" value="Kinesin_motor_dom"/>
</dbReference>
<dbReference type="GO" id="GO:0003777">
    <property type="term" value="F:microtubule motor activity"/>
    <property type="evidence" value="ECO:0007669"/>
    <property type="project" value="InterPro"/>
</dbReference>
<proteinExistence type="inferred from homology"/>
<dbReference type="GO" id="GO:0005871">
    <property type="term" value="C:kinesin complex"/>
    <property type="evidence" value="ECO:0007669"/>
    <property type="project" value="TreeGrafter"/>
</dbReference>
<evidence type="ECO:0000256" key="3">
    <source>
        <dbReference type="SAM" id="MobiDB-lite"/>
    </source>
</evidence>
<keyword evidence="2" id="KW-0175">Coiled coil</keyword>
<feature type="compositionally biased region" description="Basic and acidic residues" evidence="3">
    <location>
        <begin position="454"/>
        <end position="467"/>
    </location>
</feature>
<dbReference type="InterPro" id="IPR027640">
    <property type="entry name" value="Kinesin-like_fam"/>
</dbReference>